<keyword evidence="1" id="KW-0004">4Fe-4S</keyword>
<keyword evidence="2" id="KW-0479">Metal-binding</keyword>
<dbReference type="GO" id="GO:0051539">
    <property type="term" value="F:4 iron, 4 sulfur cluster binding"/>
    <property type="evidence" value="ECO:0007669"/>
    <property type="project" value="UniProtKB-KW"/>
</dbReference>
<dbReference type="Pfam" id="PF02256">
    <property type="entry name" value="Fe_hyd_SSU"/>
    <property type="match status" value="1"/>
</dbReference>
<evidence type="ECO:0000259" key="6">
    <source>
        <dbReference type="PROSITE" id="PS51379"/>
    </source>
</evidence>
<keyword evidence="7" id="KW-0560">Oxidoreductase</keyword>
<dbReference type="PROSITE" id="PS00198">
    <property type="entry name" value="4FE4S_FER_1"/>
    <property type="match status" value="1"/>
</dbReference>
<dbReference type="GO" id="GO:0050583">
    <property type="term" value="F:hydrogen dehydrogenase (NADP+) activity"/>
    <property type="evidence" value="ECO:0007669"/>
    <property type="project" value="UniProtKB-EC"/>
</dbReference>
<dbReference type="SUPFAM" id="SSF54862">
    <property type="entry name" value="4Fe-4S ferredoxins"/>
    <property type="match status" value="1"/>
</dbReference>
<dbReference type="EMBL" id="VSSQ01026724">
    <property type="protein sequence ID" value="MPM75583.1"/>
    <property type="molecule type" value="Genomic_DNA"/>
</dbReference>
<accession>A0A645CFA6</accession>
<dbReference type="PANTHER" id="PTHR11615">
    <property type="entry name" value="NITRATE, FORMATE, IRON DEHYDROGENASE"/>
    <property type="match status" value="1"/>
</dbReference>
<dbReference type="InterPro" id="IPR017900">
    <property type="entry name" value="4Fe4S_Fe_S_CS"/>
</dbReference>
<organism evidence="7">
    <name type="scientific">bioreactor metagenome</name>
    <dbReference type="NCBI Taxonomy" id="1076179"/>
    <lineage>
        <taxon>unclassified sequences</taxon>
        <taxon>metagenomes</taxon>
        <taxon>ecological metagenomes</taxon>
    </lineage>
</organism>
<feature type="domain" description="4Fe-4S ferredoxin-type" evidence="6">
    <location>
        <begin position="64"/>
        <end position="93"/>
    </location>
</feature>
<evidence type="ECO:0000256" key="4">
    <source>
        <dbReference type="ARBA" id="ARBA00023004"/>
    </source>
</evidence>
<keyword evidence="5" id="KW-0411">Iron-sulfur</keyword>
<name>A0A645CFA6_9ZZZZ</name>
<dbReference type="InterPro" id="IPR009016">
    <property type="entry name" value="Fe_hydrogenase"/>
</dbReference>
<dbReference type="InterPro" id="IPR003149">
    <property type="entry name" value="Fe_hydrogenase_ssu"/>
</dbReference>
<dbReference type="GO" id="GO:0005506">
    <property type="term" value="F:iron ion binding"/>
    <property type="evidence" value="ECO:0007669"/>
    <property type="project" value="InterPro"/>
</dbReference>
<dbReference type="NCBIfam" id="TIGR02512">
    <property type="entry name" value="FeFe_hydrog_A"/>
    <property type="match status" value="1"/>
</dbReference>
<evidence type="ECO:0000256" key="2">
    <source>
        <dbReference type="ARBA" id="ARBA00022723"/>
    </source>
</evidence>
<reference evidence="7" key="1">
    <citation type="submission" date="2019-08" db="EMBL/GenBank/DDBJ databases">
        <authorList>
            <person name="Kucharzyk K."/>
            <person name="Murdoch R.W."/>
            <person name="Higgins S."/>
            <person name="Loffler F."/>
        </authorList>
    </citation>
    <scope>NUCLEOTIDE SEQUENCE</scope>
</reference>
<dbReference type="PROSITE" id="PS51379">
    <property type="entry name" value="4FE4S_FER_2"/>
    <property type="match status" value="2"/>
</dbReference>
<evidence type="ECO:0000256" key="5">
    <source>
        <dbReference type="ARBA" id="ARBA00023014"/>
    </source>
</evidence>
<dbReference type="InterPro" id="IPR036991">
    <property type="entry name" value="Fe_hydrogenase_ssu_sf"/>
</dbReference>
<dbReference type="SMART" id="SM00902">
    <property type="entry name" value="Fe_hyd_SSU"/>
    <property type="match status" value="1"/>
</dbReference>
<evidence type="ECO:0000313" key="7">
    <source>
        <dbReference type="EMBL" id="MPM75583.1"/>
    </source>
</evidence>
<keyword evidence="4" id="KW-0408">Iron</keyword>
<dbReference type="Gene3D" id="4.10.260.20">
    <property type="entry name" value="Iron hydrogenase, small subunit"/>
    <property type="match status" value="1"/>
</dbReference>
<comment type="caution">
    <text evidence="7">The sequence shown here is derived from an EMBL/GenBank/DDBJ whole genome shotgun (WGS) entry which is preliminary data.</text>
</comment>
<keyword evidence="3" id="KW-0677">Repeat</keyword>
<dbReference type="FunFam" id="3.30.70.20:FF:000035">
    <property type="entry name" value="Iron hydrogenase 1"/>
    <property type="match status" value="1"/>
</dbReference>
<protein>
    <submittedName>
        <fullName evidence="7">NADP-reducing hydrogenase subunit HndD</fullName>
        <ecNumber evidence="7">1.12.1.3</ecNumber>
    </submittedName>
</protein>
<dbReference type="InterPro" id="IPR013352">
    <property type="entry name" value="Fe_hydrogenase_subset"/>
</dbReference>
<dbReference type="InterPro" id="IPR050340">
    <property type="entry name" value="Cytosolic_Fe-S_CAF"/>
</dbReference>
<dbReference type="EC" id="1.12.1.3" evidence="7"/>
<dbReference type="InterPro" id="IPR017896">
    <property type="entry name" value="4Fe4S_Fe-S-bd"/>
</dbReference>
<dbReference type="Gene3D" id="3.40.50.1780">
    <property type="match status" value="1"/>
</dbReference>
<dbReference type="SUPFAM" id="SSF53920">
    <property type="entry name" value="Fe-only hydrogenase"/>
    <property type="match status" value="1"/>
</dbReference>
<evidence type="ECO:0000256" key="1">
    <source>
        <dbReference type="ARBA" id="ARBA00022485"/>
    </source>
</evidence>
<dbReference type="AlphaFoldDB" id="A0A645CFA6"/>
<dbReference type="GO" id="GO:0008901">
    <property type="term" value="F:ferredoxin hydrogenase activity"/>
    <property type="evidence" value="ECO:0007669"/>
    <property type="project" value="InterPro"/>
</dbReference>
<dbReference type="InterPro" id="IPR004108">
    <property type="entry name" value="Fe_hydrogenase_lsu_C"/>
</dbReference>
<evidence type="ECO:0000256" key="3">
    <source>
        <dbReference type="ARBA" id="ARBA00022737"/>
    </source>
</evidence>
<sequence>MNITDRIYEKKLAENDAPGSFPLIKEAAKCIKCMRCINVCDKIQSVNAWELRGTGARAAIGAAGGKTISESGCTLCGQCITHCPVAALKERSDEERVIAALGDPDLITVIQIAPAVRAAWAESMKLTAEKANVGRLVSLTRALGFNYVFDTDFSADLTVMEETSELIERLKSGKKYKYPLFTSCCPAWVTFAKERFPDAAENLSSTKSPQQMFGAAVKGYFAGLIGENPSKIFSVSVMPCLAKKKEAADSPNAFENGRDVDAVITTRELARMITSANHDVEAAEEENFDSPLGLASGAGVIFGTTGGVSEAVLRTAYYFITGKNPSPDCFSNVRENDNGMRKYTIDIAGAKVSLGIASGLRNARRLIEMIESGEEHFDIVEIMACPGGCSGGGGQPIHDGFELAAQRAEILKTLDCSSEIRFAHENPSIKRIYDEYYGAPLSEKAHAELHTK</sequence>
<proteinExistence type="predicted"/>
<feature type="domain" description="4Fe-4S ferredoxin-type" evidence="6">
    <location>
        <begin position="20"/>
        <end position="51"/>
    </location>
</feature>
<gene>
    <name evidence="7" type="primary">hndD_32</name>
    <name evidence="7" type="ORF">SDC9_122577</name>
</gene>
<dbReference type="Gene3D" id="3.40.950.10">
    <property type="entry name" value="Fe-only Hydrogenase (Larger Subunit), Chain L, domain 3"/>
    <property type="match status" value="1"/>
</dbReference>
<dbReference type="Pfam" id="PF12838">
    <property type="entry name" value="Fer4_7"/>
    <property type="match status" value="1"/>
</dbReference>
<dbReference type="Pfam" id="PF02906">
    <property type="entry name" value="Fe_hyd_lg_C"/>
    <property type="match status" value="1"/>
</dbReference>
<dbReference type="Gene3D" id="3.30.70.20">
    <property type="match status" value="1"/>
</dbReference>